<evidence type="ECO:0000313" key="7">
    <source>
        <dbReference type="Proteomes" id="UP000288388"/>
    </source>
</evidence>
<comment type="caution">
    <text evidence="5">The sequence shown here is derived from an EMBL/GenBank/DDBJ whole genome shotgun (WGS) entry which is preliminary data.</text>
</comment>
<feature type="domain" description="DUF1648" evidence="2">
    <location>
        <begin position="17"/>
        <end position="62"/>
    </location>
</feature>
<dbReference type="RefSeq" id="WP_016181968.1">
    <property type="nucleotide sequence ID" value="NZ_CAAKNX010000083.1"/>
</dbReference>
<evidence type="ECO:0000313" key="9">
    <source>
        <dbReference type="Proteomes" id="UP001264335"/>
    </source>
</evidence>
<dbReference type="Pfam" id="PF07853">
    <property type="entry name" value="DUF1648"/>
    <property type="match status" value="1"/>
</dbReference>
<keyword evidence="1" id="KW-1133">Transmembrane helix</keyword>
<dbReference type="EMBL" id="JARPWY010000048">
    <property type="protein sequence ID" value="MDT2515600.1"/>
    <property type="molecule type" value="Genomic_DNA"/>
</dbReference>
<evidence type="ECO:0000259" key="2">
    <source>
        <dbReference type="Pfam" id="PF07853"/>
    </source>
</evidence>
<organism evidence="5 7">
    <name type="scientific">Enterococcus avium</name>
    <name type="common">Streptococcus avium</name>
    <dbReference type="NCBI Taxonomy" id="33945"/>
    <lineage>
        <taxon>Bacteria</taxon>
        <taxon>Bacillati</taxon>
        <taxon>Bacillota</taxon>
        <taxon>Bacilli</taxon>
        <taxon>Lactobacillales</taxon>
        <taxon>Enterococcaceae</taxon>
        <taxon>Enterococcus</taxon>
    </lineage>
</organism>
<keyword evidence="1" id="KW-0472">Membrane</keyword>
<dbReference type="Proteomes" id="UP001260773">
    <property type="component" value="Unassembled WGS sequence"/>
</dbReference>
<keyword evidence="1" id="KW-0812">Transmembrane</keyword>
<accession>A0A437UQB3</accession>
<reference evidence="3 9" key="3">
    <citation type="submission" date="2023-03" db="EMBL/GenBank/DDBJ databases">
        <authorList>
            <person name="Shen W."/>
            <person name="Cai J."/>
        </authorList>
    </citation>
    <scope>NUCLEOTIDE SEQUENCE</scope>
    <source>
        <strain evidence="3">P33-2</strain>
        <strain evidence="4 9">Y2</strain>
    </source>
</reference>
<evidence type="ECO:0000313" key="5">
    <source>
        <dbReference type="EMBL" id="RVU95823.1"/>
    </source>
</evidence>
<dbReference type="EMBL" id="JARPWH010000074">
    <property type="protein sequence ID" value="MDT2403989.1"/>
    <property type="molecule type" value="Genomic_DNA"/>
</dbReference>
<protein>
    <submittedName>
        <fullName evidence="5">DUF1648 domain-containing protein</fullName>
    </submittedName>
</protein>
<evidence type="ECO:0000313" key="8">
    <source>
        <dbReference type="Proteomes" id="UP000316316"/>
    </source>
</evidence>
<reference evidence="5 7" key="2">
    <citation type="submission" date="2018-12" db="EMBL/GenBank/DDBJ databases">
        <title>A novel vanA-carrying plasmid in a clinical isolate of Enterococcus avium.</title>
        <authorList>
            <person name="Bernasconi O.J."/>
            <person name="Luzzaro F."/>
            <person name="Endimiani A."/>
        </authorList>
    </citation>
    <scope>NUCLEOTIDE SEQUENCE [LARGE SCALE GENOMIC DNA]</scope>
    <source>
        <strain evidence="5 7">LC0559/18</strain>
    </source>
</reference>
<sequence>MIFERVFRWVIRISFIISIVLYCLGIFFYSRLPAEVPIQFGFDGGVNSWGSKMTVFLFPTLLLGVTFTTRSKYVDAKYPVMTRENRLHKIALIGCLLLVWGVGIYLFFIYAALLE</sequence>
<evidence type="ECO:0000313" key="6">
    <source>
        <dbReference type="EMBL" id="TRZ33581.1"/>
    </source>
</evidence>
<proteinExistence type="predicted"/>
<dbReference type="EMBL" id="PDXQ01000001">
    <property type="protein sequence ID" value="TRZ33581.1"/>
    <property type="molecule type" value="Genomic_DNA"/>
</dbReference>
<dbReference type="Proteomes" id="UP000288388">
    <property type="component" value="Unassembled WGS sequence"/>
</dbReference>
<evidence type="ECO:0000313" key="3">
    <source>
        <dbReference type="EMBL" id="MDT2403989.1"/>
    </source>
</evidence>
<name>A0A437UQB3_ENTAV</name>
<dbReference type="GeneID" id="69568507"/>
<gene>
    <name evidence="6" type="ORF">AUF17_05600</name>
    <name evidence="5" type="ORF">EK398_13765</name>
    <name evidence="3" type="ORF">P7D43_16610</name>
    <name evidence="4" type="ORF">P7D79_15340</name>
</gene>
<reference evidence="6 8" key="1">
    <citation type="submission" date="2017-10" db="EMBL/GenBank/DDBJ databases">
        <title>FDA dAtabase for Regulatory Grade micrObial Sequences (FDA-ARGOS): Supporting development and validation of Infectious Disease Dx tests.</title>
        <authorList>
            <person name="Campos J."/>
            <person name="Goldberg B."/>
            <person name="Tallon L.J."/>
            <person name="Sadzewicz L."/>
            <person name="Sengamalay N."/>
            <person name="Ott S."/>
            <person name="Godinez A."/>
            <person name="Nagaraj S."/>
            <person name="Vyas G."/>
            <person name="Aluvathingal J."/>
            <person name="Nadendla S."/>
            <person name="Geyer C."/>
            <person name="Nandy P."/>
            <person name="Hobson J."/>
            <person name="Sichtig H."/>
        </authorList>
    </citation>
    <scope>NUCLEOTIDE SEQUENCE [LARGE SCALE GENOMIC DNA]</scope>
    <source>
        <strain evidence="6 8">FDAARGOS_185</strain>
    </source>
</reference>
<feature type="transmembrane region" description="Helical" evidence="1">
    <location>
        <begin position="90"/>
        <end position="113"/>
    </location>
</feature>
<feature type="transmembrane region" description="Helical" evidence="1">
    <location>
        <begin position="49"/>
        <end position="69"/>
    </location>
</feature>
<dbReference type="EMBL" id="RYZS01000001">
    <property type="protein sequence ID" value="RVU95823.1"/>
    <property type="molecule type" value="Genomic_DNA"/>
</dbReference>
<evidence type="ECO:0000256" key="1">
    <source>
        <dbReference type="SAM" id="Phobius"/>
    </source>
</evidence>
<dbReference type="Proteomes" id="UP001264335">
    <property type="component" value="Unassembled WGS sequence"/>
</dbReference>
<dbReference type="InterPro" id="IPR012867">
    <property type="entry name" value="DUF1648"/>
</dbReference>
<dbReference type="AlphaFoldDB" id="A0A437UQB3"/>
<feature type="transmembrane region" description="Helical" evidence="1">
    <location>
        <begin position="9"/>
        <end position="29"/>
    </location>
</feature>
<dbReference type="Proteomes" id="UP000316316">
    <property type="component" value="Unassembled WGS sequence"/>
</dbReference>
<evidence type="ECO:0000313" key="4">
    <source>
        <dbReference type="EMBL" id="MDT2515600.1"/>
    </source>
</evidence>